<comment type="caution">
    <text evidence="1">The sequence shown here is derived from an EMBL/GenBank/DDBJ whole genome shotgun (WGS) entry which is preliminary data.</text>
</comment>
<reference evidence="1" key="1">
    <citation type="submission" date="2020-04" db="EMBL/GenBank/DDBJ databases">
        <authorList>
            <person name="Alioto T."/>
            <person name="Alioto T."/>
            <person name="Gomez Garrido J."/>
        </authorList>
    </citation>
    <scope>NUCLEOTIDE SEQUENCE</scope>
    <source>
        <strain evidence="1">A484AB</strain>
    </source>
</reference>
<dbReference type="PANTHER" id="PTHR33395">
    <property type="entry name" value="TRANSCRIPTASE, PUTATIVE-RELATED-RELATED"/>
    <property type="match status" value="1"/>
</dbReference>
<gene>
    <name evidence="1" type="ORF">PACLA_8A019611</name>
</gene>
<accession>A0A7D9LA60</accession>
<evidence type="ECO:0000313" key="2">
    <source>
        <dbReference type="Proteomes" id="UP001152795"/>
    </source>
</evidence>
<dbReference type="EMBL" id="CACRXK020015312">
    <property type="protein sequence ID" value="CAB4028196.1"/>
    <property type="molecule type" value="Genomic_DNA"/>
</dbReference>
<name>A0A7D9LA60_PARCT</name>
<protein>
    <submittedName>
        <fullName evidence="1">Uncharacterized protein</fullName>
    </submittedName>
</protein>
<dbReference type="OrthoDB" id="1217891at2759"/>
<dbReference type="PANTHER" id="PTHR33395:SF22">
    <property type="entry name" value="REVERSE TRANSCRIPTASE DOMAIN-CONTAINING PROTEIN"/>
    <property type="match status" value="1"/>
</dbReference>
<dbReference type="SUPFAM" id="SSF56672">
    <property type="entry name" value="DNA/RNA polymerases"/>
    <property type="match status" value="1"/>
</dbReference>
<evidence type="ECO:0000313" key="1">
    <source>
        <dbReference type="EMBL" id="CAB4028196.1"/>
    </source>
</evidence>
<organism evidence="1 2">
    <name type="scientific">Paramuricea clavata</name>
    <name type="common">Red gorgonian</name>
    <name type="synonym">Violescent sea-whip</name>
    <dbReference type="NCBI Taxonomy" id="317549"/>
    <lineage>
        <taxon>Eukaryota</taxon>
        <taxon>Metazoa</taxon>
        <taxon>Cnidaria</taxon>
        <taxon>Anthozoa</taxon>
        <taxon>Octocorallia</taxon>
        <taxon>Malacalcyonacea</taxon>
        <taxon>Plexauridae</taxon>
        <taxon>Paramuricea</taxon>
    </lineage>
</organism>
<dbReference type="AlphaFoldDB" id="A0A7D9LA60"/>
<dbReference type="Proteomes" id="UP001152795">
    <property type="component" value="Unassembled WGS sequence"/>
</dbReference>
<keyword evidence="2" id="KW-1185">Reference proteome</keyword>
<proteinExistence type="predicted"/>
<sequence length="220" mass="25153">MFNEYFVSIFSSDSDVAFEHGDRLHNVEFENITLSEEEVLAVIMNLDHNKAHGPDNIPARLLKETAAQIAPSLCSLFNKSLRIGVVPDDWKLANVVPVYKHGEKAEVENYRPISLLSLISKTLERCVFNNIKHHAYDQINPCQNGFVPKKSCITQLIEVLDHIGRDLDREAPAFHTFYRKAVKDSLITEYNDNLKQSFEKKIKPLADSLRLPLQNQTYSK</sequence>
<dbReference type="InterPro" id="IPR043502">
    <property type="entry name" value="DNA/RNA_pol_sf"/>
</dbReference>